<keyword evidence="3" id="KW-0597">Phosphoprotein</keyword>
<dbReference type="SMART" id="SM00015">
    <property type="entry name" value="IQ"/>
    <property type="match status" value="2"/>
</dbReference>
<keyword evidence="6" id="KW-0112">Calmodulin-binding</keyword>
<evidence type="ECO:0000256" key="1">
    <source>
        <dbReference type="ARBA" id="ARBA00004123"/>
    </source>
</evidence>
<comment type="similarity">
    <text evidence="2">Belongs to the CAMTA family.</text>
</comment>
<feature type="compositionally biased region" description="Polar residues" evidence="16">
    <location>
        <begin position="333"/>
        <end position="347"/>
    </location>
</feature>
<dbReference type="InterPro" id="IPR014756">
    <property type="entry name" value="Ig_E-set"/>
</dbReference>
<dbReference type="GO" id="GO:0005516">
    <property type="term" value="F:calmodulin binding"/>
    <property type="evidence" value="ECO:0007669"/>
    <property type="project" value="UniProtKB-KW"/>
</dbReference>
<dbReference type="FunFam" id="1.20.5.190:FF:000003">
    <property type="entry name" value="Calmodulin-binding transcription activator 2"/>
    <property type="match status" value="1"/>
</dbReference>
<keyword evidence="5" id="KW-0106">Calcium</keyword>
<protein>
    <recommendedName>
        <fullName evidence="17">CG-1 domain-containing protein</fullName>
    </recommendedName>
</protein>
<comment type="subcellular location">
    <subcellularLocation>
        <location evidence="1">Nucleus</location>
    </subcellularLocation>
</comment>
<evidence type="ECO:0000256" key="9">
    <source>
        <dbReference type="ARBA" id="ARBA00023043"/>
    </source>
</evidence>
<dbReference type="PROSITE" id="PS51437">
    <property type="entry name" value="CG_1"/>
    <property type="match status" value="1"/>
</dbReference>
<evidence type="ECO:0000256" key="8">
    <source>
        <dbReference type="ARBA" id="ARBA00023016"/>
    </source>
</evidence>
<feature type="region of interest" description="Disordered" evidence="16">
    <location>
        <begin position="144"/>
        <end position="180"/>
    </location>
</feature>
<evidence type="ECO:0000256" key="15">
    <source>
        <dbReference type="PROSITE-ProRule" id="PRU00023"/>
    </source>
</evidence>
<keyword evidence="9 15" id="KW-0040">ANK repeat</keyword>
<evidence type="ECO:0000256" key="5">
    <source>
        <dbReference type="ARBA" id="ARBA00022837"/>
    </source>
</evidence>
<dbReference type="FunFam" id="2.60.40.10:FF:000314">
    <property type="entry name" value="Calmodulin-binding transcription activator 2"/>
    <property type="match status" value="1"/>
</dbReference>
<dbReference type="PROSITE" id="PS50088">
    <property type="entry name" value="ANK_REPEAT"/>
    <property type="match status" value="1"/>
</dbReference>
<evidence type="ECO:0000256" key="4">
    <source>
        <dbReference type="ARBA" id="ARBA00022737"/>
    </source>
</evidence>
<name>A0A7C9D3E6_OPUST</name>
<dbReference type="SMART" id="SM01076">
    <property type="entry name" value="CG-1"/>
    <property type="match status" value="1"/>
</dbReference>
<evidence type="ECO:0000259" key="17">
    <source>
        <dbReference type="PROSITE" id="PS51437"/>
    </source>
</evidence>
<dbReference type="GO" id="GO:0003690">
    <property type="term" value="F:double-stranded DNA binding"/>
    <property type="evidence" value="ECO:0007669"/>
    <property type="project" value="TreeGrafter"/>
</dbReference>
<keyword evidence="7" id="KW-0805">Transcription regulation</keyword>
<dbReference type="GO" id="GO:0009409">
    <property type="term" value="P:response to cold"/>
    <property type="evidence" value="ECO:0007669"/>
    <property type="project" value="UniProtKB-ARBA"/>
</dbReference>
<evidence type="ECO:0000256" key="14">
    <source>
        <dbReference type="ARBA" id="ARBA00023242"/>
    </source>
</evidence>
<evidence type="ECO:0000313" key="18">
    <source>
        <dbReference type="EMBL" id="MBA4632921.1"/>
    </source>
</evidence>
<dbReference type="GO" id="GO:0006357">
    <property type="term" value="P:regulation of transcription by RNA polymerase II"/>
    <property type="evidence" value="ECO:0007669"/>
    <property type="project" value="TreeGrafter"/>
</dbReference>
<dbReference type="PANTHER" id="PTHR23335:SF29">
    <property type="entry name" value="CALMODULIN-BINDING TRANSCRIPTION ACTIVATOR 1"/>
    <property type="match status" value="1"/>
</dbReference>
<dbReference type="GO" id="GO:0005634">
    <property type="term" value="C:nucleus"/>
    <property type="evidence" value="ECO:0007669"/>
    <property type="project" value="UniProtKB-SubCell"/>
</dbReference>
<feature type="domain" description="CG-1" evidence="17">
    <location>
        <begin position="15"/>
        <end position="141"/>
    </location>
</feature>
<keyword evidence="8" id="KW-0346">Stress response</keyword>
<dbReference type="Gene3D" id="1.20.5.190">
    <property type="match status" value="1"/>
</dbReference>
<keyword evidence="11" id="KW-0238">DNA-binding</keyword>
<dbReference type="AlphaFoldDB" id="A0A7C9D3E6"/>
<evidence type="ECO:0000256" key="3">
    <source>
        <dbReference type="ARBA" id="ARBA00022553"/>
    </source>
</evidence>
<feature type="region of interest" description="Disordered" evidence="16">
    <location>
        <begin position="324"/>
        <end position="347"/>
    </location>
</feature>
<feature type="compositionally biased region" description="Low complexity" evidence="16">
    <location>
        <begin position="150"/>
        <end position="167"/>
    </location>
</feature>
<keyword evidence="13" id="KW-0804">Transcription</keyword>
<evidence type="ECO:0000256" key="16">
    <source>
        <dbReference type="SAM" id="MobiDB-lite"/>
    </source>
</evidence>
<dbReference type="InterPro" id="IPR005559">
    <property type="entry name" value="CG-1_dom"/>
</dbReference>
<evidence type="ECO:0000256" key="10">
    <source>
        <dbReference type="ARBA" id="ARBA00023054"/>
    </source>
</evidence>
<proteinExistence type="inferred from homology"/>
<dbReference type="PANTHER" id="PTHR23335">
    <property type="entry name" value="CALMODULIN-BINDING TRANSCRIPTION ACTIVATOR CAMTA"/>
    <property type="match status" value="1"/>
</dbReference>
<dbReference type="PROSITE" id="PS50297">
    <property type="entry name" value="ANK_REP_REGION"/>
    <property type="match status" value="1"/>
</dbReference>
<dbReference type="InterPro" id="IPR000048">
    <property type="entry name" value="IQ_motif_EF-hand-BS"/>
</dbReference>
<dbReference type="Pfam" id="PF12796">
    <property type="entry name" value="Ank_2"/>
    <property type="match status" value="1"/>
</dbReference>
<evidence type="ECO:0000256" key="7">
    <source>
        <dbReference type="ARBA" id="ARBA00023015"/>
    </source>
</evidence>
<dbReference type="InterPro" id="IPR013783">
    <property type="entry name" value="Ig-like_fold"/>
</dbReference>
<organism evidence="18">
    <name type="scientific">Opuntia streptacantha</name>
    <name type="common">Prickly pear cactus</name>
    <name type="synonym">Opuntia cardona</name>
    <dbReference type="NCBI Taxonomy" id="393608"/>
    <lineage>
        <taxon>Eukaryota</taxon>
        <taxon>Viridiplantae</taxon>
        <taxon>Streptophyta</taxon>
        <taxon>Embryophyta</taxon>
        <taxon>Tracheophyta</taxon>
        <taxon>Spermatophyta</taxon>
        <taxon>Magnoliopsida</taxon>
        <taxon>eudicotyledons</taxon>
        <taxon>Gunneridae</taxon>
        <taxon>Pentapetalae</taxon>
        <taxon>Caryophyllales</taxon>
        <taxon>Cactineae</taxon>
        <taxon>Cactaceae</taxon>
        <taxon>Opuntioideae</taxon>
        <taxon>Opuntia</taxon>
    </lineage>
</organism>
<dbReference type="Gene3D" id="2.60.40.10">
    <property type="entry name" value="Immunoglobulins"/>
    <property type="match status" value="1"/>
</dbReference>
<dbReference type="InterPro" id="IPR002909">
    <property type="entry name" value="IPT_dom"/>
</dbReference>
<dbReference type="Pfam" id="PF01833">
    <property type="entry name" value="TIG"/>
    <property type="match status" value="1"/>
</dbReference>
<feature type="repeat" description="ANK" evidence="15">
    <location>
        <begin position="646"/>
        <end position="678"/>
    </location>
</feature>
<evidence type="ECO:0000256" key="11">
    <source>
        <dbReference type="ARBA" id="ARBA00023125"/>
    </source>
</evidence>
<feature type="compositionally biased region" description="Polar residues" evidence="16">
    <location>
        <begin position="170"/>
        <end position="180"/>
    </location>
</feature>
<dbReference type="Gene3D" id="1.25.40.20">
    <property type="entry name" value="Ankyrin repeat-containing domain"/>
    <property type="match status" value="1"/>
</dbReference>
<dbReference type="InterPro" id="IPR002110">
    <property type="entry name" value="Ankyrin_rpt"/>
</dbReference>
<keyword evidence="4" id="KW-0677">Repeat</keyword>
<dbReference type="EMBL" id="GISG01084814">
    <property type="protein sequence ID" value="MBA4632921.1"/>
    <property type="molecule type" value="Transcribed_RNA"/>
</dbReference>
<sequence length="997" mass="111604">MADRGPINPGIRLDIQQLQQEAQHRWLRPAEICEILRNYQKFQISTEPPSRPPSGSLFLFDRKVLRYFRKDGHNWRKKKDGKTVKEAHEKLKVGSVDVLHCYYAHGEDNEFFQRRSYWLLEEEFMHIVFVHYLEVKGNRSNIRDTGPVISNSQTSNSISNSVSSGYNETIAGNTGSPSAASTLTSAYEEVESEDNHQAMSKYPASLNFPLGEDSFKNSETSPIMNRNFLPTYAEEYKRGQFLVQGLDYVQVAQRGTGIKDDNEFRSLDLPTWEEVFEQSARITGHVPSGPLMSPMLPANPGSCEDYNENFRQLLDVCYETNSGSAGSLASNNVQRTSPSESASADFQDNLNGSLTAKQPLIGSVRSEEGLQKVDSFSKWMTKELDGVEDLNSRSPSNLSWQNIETATAVDDPSTELENYSMSPSIGQEQLFDIHDFSPSCSSMDAETKVVITGKFLVSPSEISKYNWSCMFGEVEVPAEVTGNGVLCCYSPSHSAGRVPFYVTCSNRFACSQVREFEFLAESENVNNINICESSVKERHLLVRLEKLLSIRSLTGSGSVFYDINKKPTIDKISLLMEDELCYGVDRRFKEKVAGWLLDKVNEEGKGPNILDQNGQGLLHLAAALGFDWIIPPTIAAGVSVNFRDVNGWTALHWAASCGWENTVALLITLGAAPGALTDPSPEFPLGRTPADLASANGYKGISGFLAESSLTAHLASLRMTDQKVDSSLEDSIYRAVQTIKERVATPGDDGDGSDLSLKDSLAAVRNATQAAGRIHQVFRMQSFQRKQISSSDDESLLTDERVLSLISYKIQKPGQTDELVHSAAIRIQKKFRGWKQRKEFLIIRERVVKIQAHVRGHQVRKRYKTVVWSVGILEKVILRWRRKGTGLRGFRSEAQNKASSTQAIPSEEDEYDFLKEGRKQTEERLQKALVRVKSMVQYPEGRAQYRRLLTAFQKNQQQACNKILNSSESAPVIEGEEDMIDVESLLDDDNFMAIAFE</sequence>
<evidence type="ECO:0000256" key="6">
    <source>
        <dbReference type="ARBA" id="ARBA00022860"/>
    </source>
</evidence>
<dbReference type="SUPFAM" id="SSF48403">
    <property type="entry name" value="Ankyrin repeat"/>
    <property type="match status" value="1"/>
</dbReference>
<reference evidence="18" key="1">
    <citation type="journal article" date="2013" name="J. Plant Res.">
        <title>Effect of fungi and light on seed germination of three Opuntia species from semiarid lands of central Mexico.</title>
        <authorList>
            <person name="Delgado-Sanchez P."/>
            <person name="Jimenez-Bremont J.F."/>
            <person name="Guerrero-Gonzalez Mde L."/>
            <person name="Flores J."/>
        </authorList>
    </citation>
    <scope>NUCLEOTIDE SEQUENCE</scope>
    <source>
        <tissue evidence="18">Cladode</tissue>
    </source>
</reference>
<dbReference type="InterPro" id="IPR027417">
    <property type="entry name" value="P-loop_NTPase"/>
</dbReference>
<evidence type="ECO:0000256" key="12">
    <source>
        <dbReference type="ARBA" id="ARBA00023159"/>
    </source>
</evidence>
<evidence type="ECO:0000256" key="2">
    <source>
        <dbReference type="ARBA" id="ARBA00008267"/>
    </source>
</evidence>
<reference evidence="18" key="2">
    <citation type="submission" date="2020-07" db="EMBL/GenBank/DDBJ databases">
        <authorList>
            <person name="Vera ALvarez R."/>
            <person name="Arias-Moreno D.M."/>
            <person name="Jimenez-Jacinto V."/>
            <person name="Jimenez-Bremont J.F."/>
            <person name="Swaminathan K."/>
            <person name="Moose S.P."/>
            <person name="Guerrero-Gonzalez M.L."/>
            <person name="Marino-Ramirez L."/>
            <person name="Landsman D."/>
            <person name="Rodriguez-Kessler M."/>
            <person name="Delgado-Sanchez P."/>
        </authorList>
    </citation>
    <scope>NUCLEOTIDE SEQUENCE</scope>
    <source>
        <tissue evidence="18">Cladode</tissue>
    </source>
</reference>
<evidence type="ECO:0000256" key="13">
    <source>
        <dbReference type="ARBA" id="ARBA00023163"/>
    </source>
</evidence>
<keyword evidence="10" id="KW-0175">Coiled coil</keyword>
<keyword evidence="14" id="KW-0539">Nucleus</keyword>
<keyword evidence="12" id="KW-0010">Activator</keyword>
<dbReference type="SUPFAM" id="SSF52540">
    <property type="entry name" value="P-loop containing nucleoside triphosphate hydrolases"/>
    <property type="match status" value="1"/>
</dbReference>
<dbReference type="InterPro" id="IPR036770">
    <property type="entry name" value="Ankyrin_rpt-contain_sf"/>
</dbReference>
<dbReference type="GO" id="GO:0003712">
    <property type="term" value="F:transcription coregulator activity"/>
    <property type="evidence" value="ECO:0007669"/>
    <property type="project" value="TreeGrafter"/>
</dbReference>
<dbReference type="Pfam" id="PF00612">
    <property type="entry name" value="IQ"/>
    <property type="match status" value="2"/>
</dbReference>
<dbReference type="PROSITE" id="PS50096">
    <property type="entry name" value="IQ"/>
    <property type="match status" value="2"/>
</dbReference>
<dbReference type="Pfam" id="PF03859">
    <property type="entry name" value="CG-1"/>
    <property type="match status" value="1"/>
</dbReference>
<accession>A0A7C9D3E6</accession>
<dbReference type="CDD" id="cd00102">
    <property type="entry name" value="IPT"/>
    <property type="match status" value="1"/>
</dbReference>
<dbReference type="SUPFAM" id="SSF81296">
    <property type="entry name" value="E set domains"/>
    <property type="match status" value="1"/>
</dbReference>